<evidence type="ECO:0000256" key="11">
    <source>
        <dbReference type="ARBA" id="ARBA00023204"/>
    </source>
</evidence>
<evidence type="ECO:0000256" key="3">
    <source>
        <dbReference type="ARBA" id="ARBA00012030"/>
    </source>
</evidence>
<sequence>MAPMTAPDLRTALADLLAFYAGAGIDVALGDAPRDRFAEAAREAERRSPLPPPDLPAAARPGPDGPHRFPTAPPPRRTAPVDEPAAAPAPLPPEAAVMAARQAAREAASLDELRAILERFDGCALKTTASRLVFADGAPDARLMLVGEAPGAEEDRQGKPFVGRAGQLLDRMLAAIGLDRTKVYIANIVPWRPPGNRTPTPQESAICLPFITRQIELVDPDVLVFLGGFAASSLTGTRDGILKTRGRWLTYRAGDRDIRAMATLHPAYLLRQPLQKRLAWRDVLAVKRALAERETLQ</sequence>
<dbReference type="PANTHER" id="PTHR33693:SF1">
    <property type="entry name" value="TYPE-4 URACIL-DNA GLYCOSYLASE"/>
    <property type="match status" value="1"/>
</dbReference>
<dbReference type="GO" id="GO:0006281">
    <property type="term" value="P:DNA repair"/>
    <property type="evidence" value="ECO:0007669"/>
    <property type="project" value="UniProtKB-KW"/>
</dbReference>
<evidence type="ECO:0000313" key="15">
    <source>
        <dbReference type="Proteomes" id="UP000323886"/>
    </source>
</evidence>
<evidence type="ECO:0000256" key="8">
    <source>
        <dbReference type="ARBA" id="ARBA00022801"/>
    </source>
</evidence>
<comment type="catalytic activity">
    <reaction evidence="1">
        <text>Hydrolyzes single-stranded DNA or mismatched double-stranded DNA and polynucleotides, releasing free uracil.</text>
        <dbReference type="EC" id="3.2.2.27"/>
    </reaction>
</comment>
<keyword evidence="6" id="KW-0479">Metal-binding</keyword>
<proteinExistence type="inferred from homology"/>
<evidence type="ECO:0000256" key="9">
    <source>
        <dbReference type="ARBA" id="ARBA00023004"/>
    </source>
</evidence>
<dbReference type="InterPro" id="IPR051536">
    <property type="entry name" value="UDG_Type-4/5"/>
</dbReference>
<dbReference type="InterPro" id="IPR005273">
    <property type="entry name" value="Ura-DNA_glyco_family4"/>
</dbReference>
<protein>
    <recommendedName>
        <fullName evidence="4">Type-4 uracil-DNA glycosylase</fullName>
        <ecNumber evidence="3">3.2.2.27</ecNumber>
    </recommendedName>
</protein>
<evidence type="ECO:0000313" key="14">
    <source>
        <dbReference type="EMBL" id="KAA5595092.1"/>
    </source>
</evidence>
<dbReference type="CDD" id="cd10030">
    <property type="entry name" value="UDG-F4_TTUDGA_SPO1dp_like"/>
    <property type="match status" value="1"/>
</dbReference>
<dbReference type="SMART" id="SM00986">
    <property type="entry name" value="UDG"/>
    <property type="match status" value="1"/>
</dbReference>
<feature type="compositionally biased region" description="Basic and acidic residues" evidence="12">
    <location>
        <begin position="38"/>
        <end position="48"/>
    </location>
</feature>
<dbReference type="Gene3D" id="3.40.470.10">
    <property type="entry name" value="Uracil-DNA glycosylase-like domain"/>
    <property type="match status" value="1"/>
</dbReference>
<dbReference type="OrthoDB" id="5290748at2"/>
<dbReference type="NCBIfam" id="TIGR00758">
    <property type="entry name" value="UDG_fam4"/>
    <property type="match status" value="1"/>
</dbReference>
<evidence type="ECO:0000256" key="4">
    <source>
        <dbReference type="ARBA" id="ARBA00019403"/>
    </source>
</evidence>
<keyword evidence="9" id="KW-0408">Iron</keyword>
<keyword evidence="5" id="KW-0004">4Fe-4S</keyword>
<evidence type="ECO:0000256" key="5">
    <source>
        <dbReference type="ARBA" id="ARBA00022485"/>
    </source>
</evidence>
<dbReference type="GO" id="GO:0004844">
    <property type="term" value="F:uracil DNA N-glycosylase activity"/>
    <property type="evidence" value="ECO:0007669"/>
    <property type="project" value="UniProtKB-EC"/>
</dbReference>
<keyword evidence="8" id="KW-0378">Hydrolase</keyword>
<feature type="region of interest" description="Disordered" evidence="12">
    <location>
        <begin position="38"/>
        <end position="90"/>
    </location>
</feature>
<comment type="similarity">
    <text evidence="2">Belongs to the uracil-DNA glycosylase (UDG) superfamily. Type 4 (UDGa) family.</text>
</comment>
<dbReference type="InterPro" id="IPR036895">
    <property type="entry name" value="Uracil-DNA_glycosylase-like_sf"/>
</dbReference>
<name>A0A5M6HGY0_9HYPH</name>
<organism evidence="14 15">
    <name type="scientific">Blastochloris sulfoviridis</name>
    <dbReference type="NCBI Taxonomy" id="50712"/>
    <lineage>
        <taxon>Bacteria</taxon>
        <taxon>Pseudomonadati</taxon>
        <taxon>Pseudomonadota</taxon>
        <taxon>Alphaproteobacteria</taxon>
        <taxon>Hyphomicrobiales</taxon>
        <taxon>Blastochloridaceae</taxon>
        <taxon>Blastochloris</taxon>
    </lineage>
</organism>
<evidence type="ECO:0000256" key="6">
    <source>
        <dbReference type="ARBA" id="ARBA00022723"/>
    </source>
</evidence>
<dbReference type="PANTHER" id="PTHR33693">
    <property type="entry name" value="TYPE-5 URACIL-DNA GLYCOSYLASE"/>
    <property type="match status" value="1"/>
</dbReference>
<dbReference type="GO" id="GO:0046872">
    <property type="term" value="F:metal ion binding"/>
    <property type="evidence" value="ECO:0007669"/>
    <property type="project" value="UniProtKB-KW"/>
</dbReference>
<dbReference type="EC" id="3.2.2.27" evidence="3"/>
<accession>A0A5M6HGY0</accession>
<feature type="domain" description="Uracil-DNA glycosylase-like" evidence="13">
    <location>
        <begin position="134"/>
        <end position="284"/>
    </location>
</feature>
<evidence type="ECO:0000256" key="12">
    <source>
        <dbReference type="SAM" id="MobiDB-lite"/>
    </source>
</evidence>
<dbReference type="Pfam" id="PF03167">
    <property type="entry name" value="UDG"/>
    <property type="match status" value="1"/>
</dbReference>
<dbReference type="SMART" id="SM00987">
    <property type="entry name" value="UreE_C"/>
    <property type="match status" value="1"/>
</dbReference>
<dbReference type="SUPFAM" id="SSF52141">
    <property type="entry name" value="Uracil-DNA glycosylase-like"/>
    <property type="match status" value="1"/>
</dbReference>
<dbReference type="EMBL" id="VWPL01000063">
    <property type="protein sequence ID" value="KAA5595092.1"/>
    <property type="molecule type" value="Genomic_DNA"/>
</dbReference>
<comment type="caution">
    <text evidence="14">The sequence shown here is derived from an EMBL/GenBank/DDBJ whole genome shotgun (WGS) entry which is preliminary data.</text>
</comment>
<evidence type="ECO:0000256" key="10">
    <source>
        <dbReference type="ARBA" id="ARBA00023014"/>
    </source>
</evidence>
<keyword evidence="15" id="KW-1185">Reference proteome</keyword>
<dbReference type="InterPro" id="IPR005122">
    <property type="entry name" value="Uracil-DNA_glycosylase-like"/>
</dbReference>
<dbReference type="RefSeq" id="WP_150098938.1">
    <property type="nucleotide sequence ID" value="NZ_VWPL01000063.1"/>
</dbReference>
<dbReference type="GO" id="GO:0051539">
    <property type="term" value="F:4 iron, 4 sulfur cluster binding"/>
    <property type="evidence" value="ECO:0007669"/>
    <property type="project" value="UniProtKB-KW"/>
</dbReference>
<keyword evidence="7" id="KW-0227">DNA damage</keyword>
<dbReference type="AlphaFoldDB" id="A0A5M6HGY0"/>
<gene>
    <name evidence="14" type="ORF">F1193_16785</name>
</gene>
<evidence type="ECO:0000256" key="7">
    <source>
        <dbReference type="ARBA" id="ARBA00022763"/>
    </source>
</evidence>
<keyword evidence="11" id="KW-0234">DNA repair</keyword>
<reference evidence="14 15" key="1">
    <citation type="submission" date="2019-09" db="EMBL/GenBank/DDBJ databases">
        <title>Draft Whole-Genome sequence of Blastochloris sulfoviridis DSM 729.</title>
        <authorList>
            <person name="Meyer T.E."/>
            <person name="Kyndt J.A."/>
        </authorList>
    </citation>
    <scope>NUCLEOTIDE SEQUENCE [LARGE SCALE GENOMIC DNA]</scope>
    <source>
        <strain evidence="14 15">DSM 729</strain>
    </source>
</reference>
<evidence type="ECO:0000259" key="13">
    <source>
        <dbReference type="SMART" id="SM00986"/>
    </source>
</evidence>
<dbReference type="Proteomes" id="UP000323886">
    <property type="component" value="Unassembled WGS sequence"/>
</dbReference>
<keyword evidence="10" id="KW-0411">Iron-sulfur</keyword>
<evidence type="ECO:0000256" key="1">
    <source>
        <dbReference type="ARBA" id="ARBA00001400"/>
    </source>
</evidence>
<evidence type="ECO:0000256" key="2">
    <source>
        <dbReference type="ARBA" id="ARBA00006521"/>
    </source>
</evidence>